<protein>
    <submittedName>
        <fullName evidence="3">DUF2163 domain-containing protein</fullName>
    </submittedName>
</protein>
<dbReference type="Proteomes" id="UP000326364">
    <property type="component" value="Unassembled WGS sequence"/>
</dbReference>
<dbReference type="EMBL" id="VYQA01000005">
    <property type="protein sequence ID" value="KAA9030958.1"/>
    <property type="molecule type" value="Genomic_DNA"/>
</dbReference>
<keyword evidence="5" id="KW-1185">Reference proteome</keyword>
<dbReference type="InterPro" id="IPR018964">
    <property type="entry name" value="Phage_phiJL001_Gp84_C"/>
</dbReference>
<comment type="caution">
    <text evidence="3">The sequence shown here is derived from an EMBL/GenBank/DDBJ whole genome shotgun (WGS) entry which is preliminary data.</text>
</comment>
<dbReference type="AlphaFoldDB" id="A0A5J5I4I2"/>
<evidence type="ECO:0000313" key="4">
    <source>
        <dbReference type="Proteomes" id="UP000325933"/>
    </source>
</evidence>
<name>A0A5J5I4I2_9SPHN</name>
<accession>A0A5J5I4I2</accession>
<evidence type="ECO:0000313" key="5">
    <source>
        <dbReference type="Proteomes" id="UP000326364"/>
    </source>
</evidence>
<dbReference type="Pfam" id="PF09931">
    <property type="entry name" value="Phage_phiJL001_Gp84_N"/>
    <property type="match status" value="1"/>
</dbReference>
<dbReference type="RefSeq" id="WP_150425504.1">
    <property type="nucleotide sequence ID" value="NZ_VYQA01000005.1"/>
</dbReference>
<dbReference type="Proteomes" id="UP000325933">
    <property type="component" value="Unassembled WGS sequence"/>
</dbReference>
<evidence type="ECO:0000259" key="1">
    <source>
        <dbReference type="Pfam" id="PF09356"/>
    </source>
</evidence>
<gene>
    <name evidence="3" type="ORF">F4U95_09025</name>
    <name evidence="2" type="ORF">F4U96_09075</name>
</gene>
<dbReference type="NCBIfam" id="TIGR02218">
    <property type="entry name" value="phg_TIGR02218"/>
    <property type="match status" value="1"/>
</dbReference>
<dbReference type="InterPro" id="IPR011928">
    <property type="entry name" value="Phage_phiJL001_Gp84"/>
</dbReference>
<feature type="domain" description="Bacteriophage phiJL001 Gp84 C-terminal" evidence="1">
    <location>
        <begin position="185"/>
        <end position="263"/>
    </location>
</feature>
<organism evidence="3 4">
    <name type="scientific">Sphingobium limneticum</name>
    <dbReference type="NCBI Taxonomy" id="1007511"/>
    <lineage>
        <taxon>Bacteria</taxon>
        <taxon>Pseudomonadati</taxon>
        <taxon>Pseudomonadota</taxon>
        <taxon>Alphaproteobacteria</taxon>
        <taxon>Sphingomonadales</taxon>
        <taxon>Sphingomonadaceae</taxon>
        <taxon>Sphingobium</taxon>
    </lineage>
</organism>
<dbReference type="Pfam" id="PF09356">
    <property type="entry name" value="Phage_BR0599"/>
    <property type="match status" value="1"/>
</dbReference>
<dbReference type="EMBL" id="VYQB01000005">
    <property type="protein sequence ID" value="KAA9018323.1"/>
    <property type="molecule type" value="Genomic_DNA"/>
</dbReference>
<reference evidence="4 5" key="1">
    <citation type="submission" date="2019-09" db="EMBL/GenBank/DDBJ databases">
        <authorList>
            <person name="Feng G."/>
        </authorList>
    </citation>
    <scope>NUCLEOTIDE SEQUENCE [LARGE SCALE GENOMIC DNA]</scope>
    <source>
        <strain evidence="3 4">KACC 19283</strain>
        <strain evidence="2 5">KACC 19284</strain>
    </source>
</reference>
<sequence length="271" mass="27779">MSDGERLSEPVNTLAFCWRIERRDGVTIGLTSHDRDMAIGGLSYRAAPGMTPSAVRSGIGLEGEDSDVAGALSSDAISEADLMAGRWDGAALEVRLTQWEAPGALWLLLARGEMGAVARKGGAFTAELLGAAAVLGGPVAPSTSPDCRARLGDTACRVDMAGRRRIVVVGSVEEADVAVSGLTAGAYAFGTLRWLGGANAGLVQGVVDNGVNGVTLSDPPAFAVAAGTLALLSEGCDRQLATCAGRFGNAVNFRGEPYLPGMDLLTRYPGA</sequence>
<proteinExistence type="predicted"/>
<evidence type="ECO:0000313" key="3">
    <source>
        <dbReference type="EMBL" id="KAA9030958.1"/>
    </source>
</evidence>
<evidence type="ECO:0000313" key="2">
    <source>
        <dbReference type="EMBL" id="KAA9018323.1"/>
    </source>
</evidence>